<reference evidence="3" key="1">
    <citation type="submission" date="2023-03" db="EMBL/GenBank/DDBJ databases">
        <title>Massive genome expansion in bonnet fungi (Mycena s.s.) driven by repeated elements and novel gene families across ecological guilds.</title>
        <authorList>
            <consortium name="Lawrence Berkeley National Laboratory"/>
            <person name="Harder C.B."/>
            <person name="Miyauchi S."/>
            <person name="Viragh M."/>
            <person name="Kuo A."/>
            <person name="Thoen E."/>
            <person name="Andreopoulos B."/>
            <person name="Lu D."/>
            <person name="Skrede I."/>
            <person name="Drula E."/>
            <person name="Henrissat B."/>
            <person name="Morin E."/>
            <person name="Kohler A."/>
            <person name="Barry K."/>
            <person name="LaButti K."/>
            <person name="Morin E."/>
            <person name="Salamov A."/>
            <person name="Lipzen A."/>
            <person name="Mereny Z."/>
            <person name="Hegedus B."/>
            <person name="Baldrian P."/>
            <person name="Stursova M."/>
            <person name="Weitz H."/>
            <person name="Taylor A."/>
            <person name="Grigoriev I.V."/>
            <person name="Nagy L.G."/>
            <person name="Martin F."/>
            <person name="Kauserud H."/>
        </authorList>
    </citation>
    <scope>NUCLEOTIDE SEQUENCE</scope>
    <source>
        <strain evidence="3">CBHHK188m</strain>
    </source>
</reference>
<organism evidence="3 4">
    <name type="scientific">Mycena maculata</name>
    <dbReference type="NCBI Taxonomy" id="230809"/>
    <lineage>
        <taxon>Eukaryota</taxon>
        <taxon>Fungi</taxon>
        <taxon>Dikarya</taxon>
        <taxon>Basidiomycota</taxon>
        <taxon>Agaricomycotina</taxon>
        <taxon>Agaricomycetes</taxon>
        <taxon>Agaricomycetidae</taxon>
        <taxon>Agaricales</taxon>
        <taxon>Marasmiineae</taxon>
        <taxon>Mycenaceae</taxon>
        <taxon>Mycena</taxon>
    </lineage>
</organism>
<dbReference type="InterPro" id="IPR041457">
    <property type="entry name" value="CxC2_KDZ-assoc"/>
</dbReference>
<dbReference type="Pfam" id="PF18758">
    <property type="entry name" value="KDZ"/>
    <property type="match status" value="1"/>
</dbReference>
<dbReference type="AlphaFoldDB" id="A0AAD7NY69"/>
<dbReference type="InterPro" id="IPR040521">
    <property type="entry name" value="KDZ"/>
</dbReference>
<comment type="caution">
    <text evidence="3">The sequence shown here is derived from an EMBL/GenBank/DDBJ whole genome shotgun (WGS) entry which is preliminary data.</text>
</comment>
<protein>
    <recommendedName>
        <fullName evidence="2">CxC2-like cysteine cluster KDZ transposase-associated domain-containing protein</fullName>
    </recommendedName>
</protein>
<keyword evidence="4" id="KW-1185">Reference proteome</keyword>
<dbReference type="PANTHER" id="PTHR33096:SF1">
    <property type="entry name" value="CXC1-LIKE CYSTEINE CLUSTER ASSOCIATED WITH KDZ TRANSPOSASES DOMAIN-CONTAINING PROTEIN"/>
    <property type="match status" value="1"/>
</dbReference>
<dbReference type="EMBL" id="JARJLG010000005">
    <property type="protein sequence ID" value="KAJ7780820.1"/>
    <property type="molecule type" value="Genomic_DNA"/>
</dbReference>
<evidence type="ECO:0000313" key="3">
    <source>
        <dbReference type="EMBL" id="KAJ7780820.1"/>
    </source>
</evidence>
<proteinExistence type="predicted"/>
<feature type="region of interest" description="Disordered" evidence="1">
    <location>
        <begin position="1"/>
        <end position="121"/>
    </location>
</feature>
<evidence type="ECO:0000313" key="4">
    <source>
        <dbReference type="Proteomes" id="UP001215280"/>
    </source>
</evidence>
<feature type="region of interest" description="Disordered" evidence="1">
    <location>
        <begin position="570"/>
        <end position="592"/>
    </location>
</feature>
<name>A0AAD7NY69_9AGAR</name>
<feature type="compositionally biased region" description="Acidic residues" evidence="1">
    <location>
        <begin position="15"/>
        <end position="24"/>
    </location>
</feature>
<dbReference type="PANTHER" id="PTHR33096">
    <property type="entry name" value="CXC2 DOMAIN-CONTAINING PROTEIN"/>
    <property type="match status" value="1"/>
</dbReference>
<sequence length="846" mass="96907">MAKRKPKETHYDIPSESDDEESDQELPRQYRPVRGHMLQESTYLAEDGRVRHTAQIFNVKVSPKKTTRGPRAPYLHPDTEHNDPVYDYVPDEYDNSEEEDGSGDESEDEAGQATRDSDDPLGQWAQRFCDVFLDEELRSEGRGEHRGFETCPQCSMGSAVYRCMECLSGGGLVCKSCIVERHQRLPLHVVQHWNGGFFERKALKDLGLRIQLGHWHGRERRCAVPERVRNNGFVIIDDHGVHDVGLDFCGCGRGGSHYVQLLRAGLLPATGTNPRTAPTFSVMRRFQLLSFESKCSAYHFYQSLARETDNMGLRPPKNRYTQFRRLTRMWDHIKMLKRAGRGNDPSGRAGTAPSELCPACPQPGKNLPPNWEDVPEDQKFLYALFVAIDANFRLKRKDVSSEEKDPGLARGWAFYGDVQMYMAHLAKHRKMPQERSHCVSHDAVDKPDREARGTASSGIGAVDCARHNMKRPQAVGDLQLGERYINMDYMFFSSIAGTELQRFYVSYDIACQWHINIWNRMEKYEPRLHFDYRGKFVTFLVPKFHLPAHIEACNLLFSFNLTRDVGQTDGEAPERGWANSNPMAGSTKEMGPGARRDAINAHFNDWNHKKIVTFGRIMRSKTLRAGPEMVDAVRAREELEQSLTPESVATWLDMAVKWEVDSINLNPFETLEKDDHLAKVRADLAKAAAERAAKGEEDEVDVQEEMHVTEFVAMGLQLEEQQIDLKFDIEAMGQHPTDDQRRTMIERSSKLRWKIGTWIDTQVLFFPVVTKLRELDDKARKRAAEGKVVPGIKVEDMSLWLPSAMWKGRRGRTEVCKVEILEYEYRMRVGQGSQALDEIWKQLLVR</sequence>
<gene>
    <name evidence="3" type="ORF">DFH07DRAFT_950044</name>
</gene>
<dbReference type="CDD" id="cd19757">
    <property type="entry name" value="Bbox1"/>
    <property type="match status" value="1"/>
</dbReference>
<evidence type="ECO:0000256" key="1">
    <source>
        <dbReference type="SAM" id="MobiDB-lite"/>
    </source>
</evidence>
<feature type="compositionally biased region" description="Acidic residues" evidence="1">
    <location>
        <begin position="89"/>
        <end position="110"/>
    </location>
</feature>
<dbReference type="Pfam" id="PF18803">
    <property type="entry name" value="CxC2"/>
    <property type="match status" value="1"/>
</dbReference>
<evidence type="ECO:0000259" key="2">
    <source>
        <dbReference type="Pfam" id="PF18803"/>
    </source>
</evidence>
<accession>A0AAD7NY69</accession>
<dbReference type="Proteomes" id="UP001215280">
    <property type="component" value="Unassembled WGS sequence"/>
</dbReference>
<feature type="domain" description="CxC2-like cysteine cluster KDZ transposase-associated" evidence="2">
    <location>
        <begin position="203"/>
        <end position="312"/>
    </location>
</feature>